<keyword evidence="3" id="KW-1185">Reference proteome</keyword>
<dbReference type="EMBL" id="JAWDGP010001519">
    <property type="protein sequence ID" value="KAK3790733.1"/>
    <property type="molecule type" value="Genomic_DNA"/>
</dbReference>
<evidence type="ECO:0000313" key="2">
    <source>
        <dbReference type="EMBL" id="KAK3790733.1"/>
    </source>
</evidence>
<protein>
    <submittedName>
        <fullName evidence="2">Uncharacterized protein</fullName>
    </submittedName>
</protein>
<feature type="region of interest" description="Disordered" evidence="1">
    <location>
        <begin position="122"/>
        <end position="146"/>
    </location>
</feature>
<evidence type="ECO:0000256" key="1">
    <source>
        <dbReference type="SAM" id="MobiDB-lite"/>
    </source>
</evidence>
<gene>
    <name evidence="2" type="ORF">RRG08_038224</name>
</gene>
<dbReference type="Proteomes" id="UP001283361">
    <property type="component" value="Unassembled WGS sequence"/>
</dbReference>
<organism evidence="2 3">
    <name type="scientific">Elysia crispata</name>
    <name type="common">lettuce slug</name>
    <dbReference type="NCBI Taxonomy" id="231223"/>
    <lineage>
        <taxon>Eukaryota</taxon>
        <taxon>Metazoa</taxon>
        <taxon>Spiralia</taxon>
        <taxon>Lophotrochozoa</taxon>
        <taxon>Mollusca</taxon>
        <taxon>Gastropoda</taxon>
        <taxon>Heterobranchia</taxon>
        <taxon>Euthyneura</taxon>
        <taxon>Panpulmonata</taxon>
        <taxon>Sacoglossa</taxon>
        <taxon>Placobranchoidea</taxon>
        <taxon>Plakobranchidae</taxon>
        <taxon>Elysia</taxon>
    </lineage>
</organism>
<name>A0AAE1AN31_9GAST</name>
<reference evidence="2" key="1">
    <citation type="journal article" date="2023" name="G3 (Bethesda)">
        <title>A reference genome for the long-term kleptoplast-retaining sea slug Elysia crispata morphotype clarki.</title>
        <authorList>
            <person name="Eastman K.E."/>
            <person name="Pendleton A.L."/>
            <person name="Shaikh M.A."/>
            <person name="Suttiyut T."/>
            <person name="Ogas R."/>
            <person name="Tomko P."/>
            <person name="Gavelis G."/>
            <person name="Widhalm J.R."/>
            <person name="Wisecaver J.H."/>
        </authorList>
    </citation>
    <scope>NUCLEOTIDE SEQUENCE</scope>
    <source>
        <strain evidence="2">ECLA1</strain>
    </source>
</reference>
<comment type="caution">
    <text evidence="2">The sequence shown here is derived from an EMBL/GenBank/DDBJ whole genome shotgun (WGS) entry which is preliminary data.</text>
</comment>
<dbReference type="AlphaFoldDB" id="A0AAE1AN31"/>
<accession>A0AAE1AN31</accession>
<sequence>MRLEPHAHRETTQAQPVRPAIILDQQHVGVCPGNRLPKHDGQWMTVVCRPTVSTRACSYTLPPTMVTLTRGSKWPAPQCSGQPPKKVTARLKTFFKVHPTKQKSLELWRARLGEVWRHCVKESGDNDGEGSSGTKDESIAWELSSV</sequence>
<evidence type="ECO:0000313" key="3">
    <source>
        <dbReference type="Proteomes" id="UP001283361"/>
    </source>
</evidence>
<proteinExistence type="predicted"/>